<dbReference type="EMBL" id="QQNH01000039">
    <property type="protein sequence ID" value="RDE07723.1"/>
    <property type="molecule type" value="Genomic_DNA"/>
</dbReference>
<gene>
    <name evidence="2" type="ORF">DVH29_15245</name>
</gene>
<comment type="caution">
    <text evidence="2">The sequence shown here is derived from an EMBL/GenBank/DDBJ whole genome shotgun (WGS) entry which is preliminary data.</text>
</comment>
<keyword evidence="1" id="KW-0472">Membrane</keyword>
<feature type="transmembrane region" description="Helical" evidence="1">
    <location>
        <begin position="7"/>
        <end position="27"/>
    </location>
</feature>
<dbReference type="AlphaFoldDB" id="A0A369W017"/>
<sequence>MGMVKEFALWGIALNVAGVLGLFYFGMPFKIPTRGALLIGTEPRPGALMWERIYGILGKLALLAVLSGAALQAYAVWQTP</sequence>
<feature type="transmembrane region" description="Helical" evidence="1">
    <location>
        <begin position="53"/>
        <end position="77"/>
    </location>
</feature>
<dbReference type="Proteomes" id="UP000253759">
    <property type="component" value="Unassembled WGS sequence"/>
</dbReference>
<keyword evidence="3" id="KW-1185">Reference proteome</keyword>
<proteinExistence type="predicted"/>
<keyword evidence="1" id="KW-1133">Transmembrane helix</keyword>
<reference evidence="3" key="1">
    <citation type="submission" date="2018-07" db="EMBL/GenBank/DDBJ databases">
        <authorList>
            <person name="Liu B.-T."/>
            <person name="Du Z."/>
        </authorList>
    </citation>
    <scope>NUCLEOTIDE SEQUENCE [LARGE SCALE GENOMIC DNA]</scope>
    <source>
        <strain evidence="3">XYN52</strain>
    </source>
</reference>
<name>A0A369W017_9HYPH</name>
<protein>
    <recommendedName>
        <fullName evidence="4">DUF1772 domain-containing protein</fullName>
    </recommendedName>
</protein>
<evidence type="ECO:0000313" key="3">
    <source>
        <dbReference type="Proteomes" id="UP000253759"/>
    </source>
</evidence>
<evidence type="ECO:0000313" key="2">
    <source>
        <dbReference type="EMBL" id="RDE07723.1"/>
    </source>
</evidence>
<evidence type="ECO:0000256" key="1">
    <source>
        <dbReference type="SAM" id="Phobius"/>
    </source>
</evidence>
<accession>A0A369W017</accession>
<organism evidence="2 3">
    <name type="scientific">Pelagibacterium lacus</name>
    <dbReference type="NCBI Taxonomy" id="2282655"/>
    <lineage>
        <taxon>Bacteria</taxon>
        <taxon>Pseudomonadati</taxon>
        <taxon>Pseudomonadota</taxon>
        <taxon>Alphaproteobacteria</taxon>
        <taxon>Hyphomicrobiales</taxon>
        <taxon>Devosiaceae</taxon>
        <taxon>Pelagibacterium</taxon>
    </lineage>
</organism>
<evidence type="ECO:0008006" key="4">
    <source>
        <dbReference type="Google" id="ProtNLM"/>
    </source>
</evidence>
<keyword evidence="1" id="KW-0812">Transmembrane</keyword>